<gene>
    <name evidence="1" type="ORF">SAMN05216167_106163</name>
</gene>
<reference evidence="1 2" key="1">
    <citation type="submission" date="2016-10" db="EMBL/GenBank/DDBJ databases">
        <authorList>
            <person name="de Groot N.N."/>
        </authorList>
    </citation>
    <scope>NUCLEOTIDE SEQUENCE [LARGE SCALE GENOMIC DNA]</scope>
    <source>
        <strain evidence="1 2">DSM 26130</strain>
    </source>
</reference>
<evidence type="ECO:0000313" key="1">
    <source>
        <dbReference type="EMBL" id="SFD66981.1"/>
    </source>
</evidence>
<proteinExistence type="predicted"/>
<dbReference type="Proteomes" id="UP000198598">
    <property type="component" value="Unassembled WGS sequence"/>
</dbReference>
<keyword evidence="2" id="KW-1185">Reference proteome</keyword>
<dbReference type="EMBL" id="FOLQ01000006">
    <property type="protein sequence ID" value="SFD66981.1"/>
    <property type="molecule type" value="Genomic_DNA"/>
</dbReference>
<dbReference type="AlphaFoldDB" id="A0A1I1U7Y0"/>
<accession>A0A1I1U7Y0</accession>
<sequence>MENRLLAGLWNKPKKKLLSSQSQLDLAISASPATFV</sequence>
<name>A0A1I1U7Y0_9BACT</name>
<evidence type="ECO:0000313" key="2">
    <source>
        <dbReference type="Proteomes" id="UP000198598"/>
    </source>
</evidence>
<organism evidence="1 2">
    <name type="scientific">Spirosoma endophyticum</name>
    <dbReference type="NCBI Taxonomy" id="662367"/>
    <lineage>
        <taxon>Bacteria</taxon>
        <taxon>Pseudomonadati</taxon>
        <taxon>Bacteroidota</taxon>
        <taxon>Cytophagia</taxon>
        <taxon>Cytophagales</taxon>
        <taxon>Cytophagaceae</taxon>
        <taxon>Spirosoma</taxon>
    </lineage>
</organism>
<protein>
    <submittedName>
        <fullName evidence="1">Uncharacterized protein</fullName>
    </submittedName>
</protein>